<evidence type="ECO:0000313" key="1">
    <source>
        <dbReference type="EMBL" id="NIE49912.1"/>
    </source>
</evidence>
<dbReference type="EMBL" id="GIKN01007639">
    <property type="protein sequence ID" value="NIE49912.1"/>
    <property type="molecule type" value="Transcribed_RNA"/>
</dbReference>
<name>A0A6G5AFZ3_RHIMP</name>
<accession>A0A6G5AFZ3</accession>
<dbReference type="AlphaFoldDB" id="A0A6G5AFZ3"/>
<organism evidence="1">
    <name type="scientific">Rhipicephalus microplus</name>
    <name type="common">Cattle tick</name>
    <name type="synonym">Boophilus microplus</name>
    <dbReference type="NCBI Taxonomy" id="6941"/>
    <lineage>
        <taxon>Eukaryota</taxon>
        <taxon>Metazoa</taxon>
        <taxon>Ecdysozoa</taxon>
        <taxon>Arthropoda</taxon>
        <taxon>Chelicerata</taxon>
        <taxon>Arachnida</taxon>
        <taxon>Acari</taxon>
        <taxon>Parasitiformes</taxon>
        <taxon>Ixodida</taxon>
        <taxon>Ixodoidea</taxon>
        <taxon>Ixodidae</taxon>
        <taxon>Rhipicephalinae</taxon>
        <taxon>Rhipicephalus</taxon>
        <taxon>Boophilus</taxon>
    </lineage>
</organism>
<protein>
    <submittedName>
        <fullName evidence="1">Uncharacterized protein</fullName>
    </submittedName>
</protein>
<proteinExistence type="predicted"/>
<reference evidence="1" key="1">
    <citation type="submission" date="2020-03" db="EMBL/GenBank/DDBJ databases">
        <title>A transcriptome and proteome of the tick Rhipicephalus microplus shaped by the genetic composition of its hosts and developmental stage.</title>
        <authorList>
            <person name="Garcia G.R."/>
            <person name="Ribeiro J.M.C."/>
            <person name="Maruyama S.R."/>
            <person name="Gardinasse L.G."/>
            <person name="Nelson K."/>
            <person name="Ferreira B.R."/>
            <person name="Andrade T.G."/>
            <person name="Santos I.K.F.M."/>
        </authorList>
    </citation>
    <scope>NUCLEOTIDE SEQUENCE</scope>
    <source>
        <strain evidence="1">NSGR</strain>
        <tissue evidence="1">Salivary glands</tissue>
    </source>
</reference>
<sequence length="106" mass="12107">MNFVTQKTTRIGEELHLHVCTIQYESPSQIKICASKDYVNLCSYRSISIMLHSKLQLLTLLYKEPMQVTLAHYSAVKTCMDDHTIKGGQTNCVARHFKTGFLDALR</sequence>